<dbReference type="RefSeq" id="WP_103656780.1">
    <property type="nucleotide sequence ID" value="NZ_NXEJ01000001.1"/>
</dbReference>
<evidence type="ECO:0000313" key="2">
    <source>
        <dbReference type="EMBL" id="POO54306.1"/>
    </source>
</evidence>
<dbReference type="GeneID" id="86878162"/>
<evidence type="ECO:0000313" key="3">
    <source>
        <dbReference type="Proteomes" id="UP000237447"/>
    </source>
</evidence>
<dbReference type="InterPro" id="IPR041685">
    <property type="entry name" value="AAA_GajA/Old/RecF-like"/>
</dbReference>
<organism evidence="2 3">
    <name type="scientific">Agrobacterium rosae</name>
    <dbReference type="NCBI Taxonomy" id="1972867"/>
    <lineage>
        <taxon>Bacteria</taxon>
        <taxon>Pseudomonadati</taxon>
        <taxon>Pseudomonadota</taxon>
        <taxon>Alphaproteobacteria</taxon>
        <taxon>Hyphomicrobiales</taxon>
        <taxon>Rhizobiaceae</taxon>
        <taxon>Rhizobium/Agrobacterium group</taxon>
        <taxon>Agrobacterium</taxon>
    </lineage>
</organism>
<proteinExistence type="predicted"/>
<dbReference type="EMBL" id="NXEJ01000001">
    <property type="protein sequence ID" value="POO54306.1"/>
    <property type="molecule type" value="Genomic_DNA"/>
</dbReference>
<dbReference type="InterPro" id="IPR027417">
    <property type="entry name" value="P-loop_NTPase"/>
</dbReference>
<feature type="domain" description="Endonuclease GajA/Old nuclease/RecF-like AAA" evidence="1">
    <location>
        <begin position="192"/>
        <end position="315"/>
    </location>
</feature>
<protein>
    <recommendedName>
        <fullName evidence="1">Endonuclease GajA/Old nuclease/RecF-like AAA domain-containing protein</fullName>
    </recommendedName>
</protein>
<gene>
    <name evidence="2" type="ORF">CPJ18_02050</name>
</gene>
<dbReference type="Proteomes" id="UP000237447">
    <property type="component" value="Unassembled WGS sequence"/>
</dbReference>
<evidence type="ECO:0000259" key="1">
    <source>
        <dbReference type="Pfam" id="PF13175"/>
    </source>
</evidence>
<name>A0AAE5S1T5_9HYPH</name>
<feature type="domain" description="Endonuclease GajA/Old nuclease/RecF-like AAA" evidence="1">
    <location>
        <begin position="8"/>
        <end position="66"/>
    </location>
</feature>
<dbReference type="PANTHER" id="PTHR43581:SF4">
    <property type="entry name" value="ATP_GTP PHOSPHATASE"/>
    <property type="match status" value="1"/>
</dbReference>
<dbReference type="Gene3D" id="3.40.50.300">
    <property type="entry name" value="P-loop containing nucleotide triphosphate hydrolases"/>
    <property type="match status" value="2"/>
</dbReference>
<dbReference type="Pfam" id="PF13175">
    <property type="entry name" value="AAA_15"/>
    <property type="match status" value="2"/>
</dbReference>
<reference evidence="2 3" key="1">
    <citation type="journal article" date="2018" name="Syst. Appl. Microbiol.">
        <title>Agrobacterium rosae sp. nov., isolated from galls on different agricultural crops.</title>
        <authorList>
            <person name="Kuzmanovic N."/>
            <person name="Pulawska J."/>
            <person name="Smalla K."/>
            <person name="Nesme X."/>
        </authorList>
    </citation>
    <scope>NUCLEOTIDE SEQUENCE [LARGE SCALE GENOMIC DNA]</scope>
    <source>
        <strain evidence="2 3">NCPPB 1650</strain>
    </source>
</reference>
<dbReference type="SUPFAM" id="SSF52540">
    <property type="entry name" value="P-loop containing nucleoside triphosphate hydrolases"/>
    <property type="match status" value="1"/>
</dbReference>
<comment type="caution">
    <text evidence="2">The sequence shown here is derived from an EMBL/GenBank/DDBJ whole genome shotgun (WGS) entry which is preliminary data.</text>
</comment>
<dbReference type="PANTHER" id="PTHR43581">
    <property type="entry name" value="ATP/GTP PHOSPHATASE"/>
    <property type="match status" value="1"/>
</dbReference>
<dbReference type="AlphaFoldDB" id="A0AAE5S1T5"/>
<sequence length="364" mass="40908">MSTKFYFQSVKVENFRSFREITIPKFKRINIFGGFNGVGKTAMLEILFFLLDRRNPASLIKPLMFRRFATSSPIDPLQFLHEEKLPHACVEWNTPHSRLRMDMAYELKPDDISVPVESNSLGLGLAGQFGTDSIFSTQKGLHISVTADGGTTPIERFFTMAAPAGLTGIMKQTDNSEVPLGEYVSTSTRADAKQLAQMISTLVKSKRLREVVGYMRLLHSDLETFMTLQDGEEVQVYAQMLDGKMLPVQYMGDGFQNLLHTLCAIVRCANGVVFLDEIDAAIHYSVVTEAWKIISRAAADENCQIFATTHSRECIHSAALGVKQAGRSKDFQYIRLEKSSERHAVVHYDIDELSSAENYDIEIR</sequence>
<accession>A0AAE5S1T5</accession>
<dbReference type="InterPro" id="IPR051396">
    <property type="entry name" value="Bact_Antivir_Def_Nuclease"/>
</dbReference>